<evidence type="ECO:0000313" key="2">
    <source>
        <dbReference type="EMBL" id="MBH8566639.1"/>
    </source>
</evidence>
<gene>
    <name evidence="2" type="ORF">I8748_31565</name>
</gene>
<name>A0A8J7I1L4_9NOST</name>
<dbReference type="PANTHER" id="PTHR45527:SF1">
    <property type="entry name" value="FATTY ACID SYNTHASE"/>
    <property type="match status" value="1"/>
</dbReference>
<dbReference type="GO" id="GO:0005829">
    <property type="term" value="C:cytosol"/>
    <property type="evidence" value="ECO:0007669"/>
    <property type="project" value="TreeGrafter"/>
</dbReference>
<sequence>MVEDTKLSVILTQKKLIGARLVMVSREIAADGTKLIEELERSRATVMQATPATWQMLLAAGWQGNKQLKVLCGGEALTQKLAAELLDKVGSLWNMYGPTETTIWSTVYQVKSANEKISIGQPIANTQIYILAANLRSQEDAYIPVPLGEVGELHIGGDGVAGATKCSLVGVGFFGFKK</sequence>
<accession>A0A8J7I1L4</accession>
<dbReference type="EMBL" id="JAECZC010000102">
    <property type="protein sequence ID" value="MBH8566639.1"/>
    <property type="molecule type" value="Genomic_DNA"/>
</dbReference>
<dbReference type="Pfam" id="PF00501">
    <property type="entry name" value="AMP-binding"/>
    <property type="match status" value="1"/>
</dbReference>
<keyword evidence="3" id="KW-1185">Reference proteome</keyword>
<dbReference type="GO" id="GO:0043041">
    <property type="term" value="P:amino acid activation for nonribosomal peptide biosynthetic process"/>
    <property type="evidence" value="ECO:0007669"/>
    <property type="project" value="TreeGrafter"/>
</dbReference>
<dbReference type="GO" id="GO:0044550">
    <property type="term" value="P:secondary metabolite biosynthetic process"/>
    <property type="evidence" value="ECO:0007669"/>
    <property type="project" value="TreeGrafter"/>
</dbReference>
<dbReference type="Gene3D" id="2.30.38.10">
    <property type="entry name" value="Luciferase, Domain 3"/>
    <property type="match status" value="1"/>
</dbReference>
<dbReference type="GO" id="GO:0031177">
    <property type="term" value="F:phosphopantetheine binding"/>
    <property type="evidence" value="ECO:0007669"/>
    <property type="project" value="TreeGrafter"/>
</dbReference>
<evidence type="ECO:0000313" key="3">
    <source>
        <dbReference type="Proteomes" id="UP000632766"/>
    </source>
</evidence>
<dbReference type="Proteomes" id="UP000632766">
    <property type="component" value="Unassembled WGS sequence"/>
</dbReference>
<comment type="caution">
    <text evidence="2">The sequence shown here is derived from an EMBL/GenBank/DDBJ whole genome shotgun (WGS) entry which is preliminary data.</text>
</comment>
<organism evidence="2 3">
    <name type="scientific">Amazonocrinis nigriterrae CENA67</name>
    <dbReference type="NCBI Taxonomy" id="2794033"/>
    <lineage>
        <taxon>Bacteria</taxon>
        <taxon>Bacillati</taxon>
        <taxon>Cyanobacteriota</taxon>
        <taxon>Cyanophyceae</taxon>
        <taxon>Nostocales</taxon>
        <taxon>Nostocaceae</taxon>
        <taxon>Amazonocrinis</taxon>
        <taxon>Amazonocrinis nigriterrae</taxon>
    </lineage>
</organism>
<dbReference type="InterPro" id="IPR000873">
    <property type="entry name" value="AMP-dep_synth/lig_dom"/>
</dbReference>
<proteinExistence type="predicted"/>
<reference evidence="2 3" key="1">
    <citation type="journal article" date="2021" name="Int. J. Syst. Evol. Microbiol.">
        <title>Amazonocrinis nigriterrae gen. nov., sp. nov., Atlanticothrix silvestris gen. nov., sp. nov. and Dendronalium phyllosphericum gen. nov., sp. nov., nostocacean cyanobacteria from Brazilian environments.</title>
        <authorList>
            <person name="Alvarenga D.O."/>
            <person name="Andreote A.P.D."/>
            <person name="Branco L.H.Z."/>
            <person name="Delbaje E."/>
            <person name="Cruz R.B."/>
            <person name="Varani A.M."/>
            <person name="Fiore M.F."/>
        </authorList>
    </citation>
    <scope>NUCLEOTIDE SEQUENCE [LARGE SCALE GENOMIC DNA]</scope>
    <source>
        <strain evidence="2 3">CENA67</strain>
    </source>
</reference>
<dbReference type="SUPFAM" id="SSF56801">
    <property type="entry name" value="Acetyl-CoA synthetase-like"/>
    <property type="match status" value="1"/>
</dbReference>
<feature type="domain" description="AMP-dependent synthetase/ligase" evidence="1">
    <location>
        <begin position="16"/>
        <end position="161"/>
    </location>
</feature>
<dbReference type="AlphaFoldDB" id="A0A8J7I1L4"/>
<protein>
    <submittedName>
        <fullName evidence="2">AMP-binding protein</fullName>
    </submittedName>
</protein>
<evidence type="ECO:0000259" key="1">
    <source>
        <dbReference type="Pfam" id="PF00501"/>
    </source>
</evidence>
<dbReference type="PANTHER" id="PTHR45527">
    <property type="entry name" value="NONRIBOSOMAL PEPTIDE SYNTHETASE"/>
    <property type="match status" value="1"/>
</dbReference>
<dbReference type="Gene3D" id="3.40.50.980">
    <property type="match status" value="1"/>
</dbReference>